<dbReference type="EMBL" id="JAUSWH010000007">
    <property type="protein sequence ID" value="MDQ0456290.1"/>
    <property type="molecule type" value="Genomic_DNA"/>
</dbReference>
<dbReference type="GO" id="GO:0003677">
    <property type="term" value="F:DNA binding"/>
    <property type="evidence" value="ECO:0007669"/>
    <property type="project" value="UniProtKB-KW"/>
</dbReference>
<dbReference type="SUPFAM" id="SSF52172">
    <property type="entry name" value="CheY-like"/>
    <property type="match status" value="1"/>
</dbReference>
<dbReference type="RefSeq" id="WP_307158477.1">
    <property type="nucleotide sequence ID" value="NZ_JAUSWH010000007.1"/>
</dbReference>
<keyword evidence="1" id="KW-0238">DNA-binding</keyword>
<proteinExistence type="predicted"/>
<dbReference type="Proteomes" id="UP001235269">
    <property type="component" value="Unassembled WGS sequence"/>
</dbReference>
<name>A0ABU0IFT1_9HYPH</name>
<evidence type="ECO:0000313" key="1">
    <source>
        <dbReference type="EMBL" id="MDQ0456290.1"/>
    </source>
</evidence>
<evidence type="ECO:0000313" key="2">
    <source>
        <dbReference type="Proteomes" id="UP001235269"/>
    </source>
</evidence>
<comment type="caution">
    <text evidence="1">The sequence shown here is derived from an EMBL/GenBank/DDBJ whole genome shotgun (WGS) entry which is preliminary data.</text>
</comment>
<keyword evidence="2" id="KW-1185">Reference proteome</keyword>
<gene>
    <name evidence="1" type="ORF">QO005_002631</name>
</gene>
<organism evidence="1 2">
    <name type="scientific">Rhizobium paknamense</name>
    <dbReference type="NCBI Taxonomy" id="1206817"/>
    <lineage>
        <taxon>Bacteria</taxon>
        <taxon>Pseudomonadati</taxon>
        <taxon>Pseudomonadota</taxon>
        <taxon>Alphaproteobacteria</taxon>
        <taxon>Hyphomicrobiales</taxon>
        <taxon>Rhizobiaceae</taxon>
        <taxon>Rhizobium/Agrobacterium group</taxon>
        <taxon>Rhizobium</taxon>
    </lineage>
</organism>
<accession>A0ABU0IFT1</accession>
<dbReference type="InterPro" id="IPR011006">
    <property type="entry name" value="CheY-like_superfamily"/>
</dbReference>
<protein>
    <submittedName>
        <fullName evidence="1">DNA-binding response OmpR family regulator</fullName>
    </submittedName>
</protein>
<reference evidence="1 2" key="1">
    <citation type="submission" date="2023-07" db="EMBL/GenBank/DDBJ databases">
        <title>Genomic Encyclopedia of Type Strains, Phase IV (KMG-IV): sequencing the most valuable type-strain genomes for metagenomic binning, comparative biology and taxonomic classification.</title>
        <authorList>
            <person name="Goeker M."/>
        </authorList>
    </citation>
    <scope>NUCLEOTIDE SEQUENCE [LARGE SCALE GENOMIC DNA]</scope>
    <source>
        <strain evidence="1 2">DSM 100301</strain>
    </source>
</reference>
<dbReference type="Gene3D" id="3.40.50.2300">
    <property type="match status" value="1"/>
</dbReference>
<sequence>MAPDALRILVAEKQALISLEIELLLTELTGSSVTVCAERDMERELDSAHFDIVLLAAAASAASNRSRYTLLRQKGLGIVFLTSFEDVPGLTGHEDDVAILPKPFHEQSLLSAVRTAAGRLSLRTID</sequence>